<keyword evidence="1" id="KW-0732">Signal</keyword>
<gene>
    <name evidence="3" type="ORF">K3177_01080</name>
</gene>
<feature type="signal peptide" evidence="1">
    <location>
        <begin position="1"/>
        <end position="20"/>
    </location>
</feature>
<dbReference type="PANTHER" id="PTHR36307">
    <property type="entry name" value="FLAGELLA BASAL BODY P-RING FORMATION PROTEIN FLGA"/>
    <property type="match status" value="1"/>
</dbReference>
<reference evidence="3 4" key="1">
    <citation type="submission" date="2021-08" db="EMBL/GenBank/DDBJ databases">
        <title>Comparative Genomics Analysis of the Genus Qipengyuania Reveals Extensive Genetic Diversity and Metabolic Versatility, Including the Description of Fifteen Novel Species.</title>
        <authorList>
            <person name="Liu Y."/>
        </authorList>
    </citation>
    <scope>NUCLEOTIDE SEQUENCE [LARGE SCALE GENOMIC DNA]</scope>
    <source>
        <strain evidence="3 4">GH25</strain>
    </source>
</reference>
<proteinExistence type="predicted"/>
<keyword evidence="3" id="KW-0282">Flagellum</keyword>
<keyword evidence="4" id="KW-1185">Reference proteome</keyword>
<evidence type="ECO:0000259" key="2">
    <source>
        <dbReference type="Pfam" id="PF13144"/>
    </source>
</evidence>
<protein>
    <submittedName>
        <fullName evidence="3">Flagella basal body P-ring formation protein FlgA</fullName>
    </submittedName>
</protein>
<accession>A0ABS7JAQ4</accession>
<dbReference type="InterPro" id="IPR017585">
    <property type="entry name" value="SAF_FlgA"/>
</dbReference>
<sequence>MRKPFFAAALTALLATSAAAASPMDLTIIDRAVADFTGAEVGQPGGAKLPVDRRLRLANCDSPLDMQWFGRDQRSVQVVCPGAGWRIYVAVDAGFSNANRMPQQFGEAIIKRGENVSILVRGKGFTLTRQGAAVEDGAEGQWIKVRASDQRTETLRALVLRPGQVGIDLP</sequence>
<keyword evidence="3" id="KW-0966">Cell projection</keyword>
<dbReference type="Gene3D" id="2.30.30.760">
    <property type="match status" value="1"/>
</dbReference>
<feature type="domain" description="Flagella basal body P-ring formation protein FlgA SAF" evidence="2">
    <location>
        <begin position="108"/>
        <end position="166"/>
    </location>
</feature>
<evidence type="ECO:0000256" key="1">
    <source>
        <dbReference type="SAM" id="SignalP"/>
    </source>
</evidence>
<keyword evidence="3" id="KW-0969">Cilium</keyword>
<evidence type="ECO:0000313" key="3">
    <source>
        <dbReference type="EMBL" id="MBX7487096.1"/>
    </source>
</evidence>
<dbReference type="Proteomes" id="UP000776651">
    <property type="component" value="Unassembled WGS sequence"/>
</dbReference>
<feature type="chain" id="PRO_5045876885" evidence="1">
    <location>
        <begin position="21"/>
        <end position="170"/>
    </location>
</feature>
<dbReference type="RefSeq" id="WP_221596452.1">
    <property type="nucleotide sequence ID" value="NZ_JAIGNQ010000001.1"/>
</dbReference>
<dbReference type="PANTHER" id="PTHR36307:SF1">
    <property type="entry name" value="FLAGELLA BASAL BODY P-RING FORMATION PROTEIN FLGA"/>
    <property type="match status" value="1"/>
</dbReference>
<comment type="caution">
    <text evidence="3">The sequence shown here is derived from an EMBL/GenBank/DDBJ whole genome shotgun (WGS) entry which is preliminary data.</text>
</comment>
<organism evidence="3 4">
    <name type="scientific">Qipengyuania pacifica</name>
    <dbReference type="NCBI Taxonomy" id="2860199"/>
    <lineage>
        <taxon>Bacteria</taxon>
        <taxon>Pseudomonadati</taxon>
        <taxon>Pseudomonadota</taxon>
        <taxon>Alphaproteobacteria</taxon>
        <taxon>Sphingomonadales</taxon>
        <taxon>Erythrobacteraceae</taxon>
        <taxon>Qipengyuania</taxon>
    </lineage>
</organism>
<evidence type="ECO:0000313" key="4">
    <source>
        <dbReference type="Proteomes" id="UP000776651"/>
    </source>
</evidence>
<dbReference type="Pfam" id="PF13144">
    <property type="entry name" value="ChapFlgA"/>
    <property type="match status" value="1"/>
</dbReference>
<dbReference type="EMBL" id="JAIGNQ010000001">
    <property type="protein sequence ID" value="MBX7487096.1"/>
    <property type="molecule type" value="Genomic_DNA"/>
</dbReference>
<name>A0ABS7JAQ4_9SPHN</name>
<dbReference type="InterPro" id="IPR039246">
    <property type="entry name" value="Flagellar_FlgA"/>
</dbReference>